<name>A0A0F9I146_9ZZZZ</name>
<gene>
    <name evidence="1" type="ORF">LCGC14_1716990</name>
</gene>
<sequence length="97" mass="10460">SSMTWMCNLTKHDAAPGNVKAFLAALAGVDDTEIDVAGAEMAVSDQNPMQGMIIRLEASVIQTRAKTDFTLCRWSNLNEEMQAKAAELRAAAGFPPF</sequence>
<organism evidence="1">
    <name type="scientific">marine sediment metagenome</name>
    <dbReference type="NCBI Taxonomy" id="412755"/>
    <lineage>
        <taxon>unclassified sequences</taxon>
        <taxon>metagenomes</taxon>
        <taxon>ecological metagenomes</taxon>
    </lineage>
</organism>
<evidence type="ECO:0000313" key="1">
    <source>
        <dbReference type="EMBL" id="KKM13359.1"/>
    </source>
</evidence>
<dbReference type="AlphaFoldDB" id="A0A0F9I146"/>
<reference evidence="1" key="1">
    <citation type="journal article" date="2015" name="Nature">
        <title>Complex archaea that bridge the gap between prokaryotes and eukaryotes.</title>
        <authorList>
            <person name="Spang A."/>
            <person name="Saw J.H."/>
            <person name="Jorgensen S.L."/>
            <person name="Zaremba-Niedzwiedzka K."/>
            <person name="Martijn J."/>
            <person name="Lind A.E."/>
            <person name="van Eijk R."/>
            <person name="Schleper C."/>
            <person name="Guy L."/>
            <person name="Ettema T.J."/>
        </authorList>
    </citation>
    <scope>NUCLEOTIDE SEQUENCE</scope>
</reference>
<protein>
    <submittedName>
        <fullName evidence="1">Uncharacterized protein</fullName>
    </submittedName>
</protein>
<comment type="caution">
    <text evidence="1">The sequence shown here is derived from an EMBL/GenBank/DDBJ whole genome shotgun (WGS) entry which is preliminary data.</text>
</comment>
<feature type="non-terminal residue" evidence="1">
    <location>
        <position position="1"/>
    </location>
</feature>
<accession>A0A0F9I146</accession>
<dbReference type="EMBL" id="LAZR01015397">
    <property type="protein sequence ID" value="KKM13359.1"/>
    <property type="molecule type" value="Genomic_DNA"/>
</dbReference>
<proteinExistence type="predicted"/>